<dbReference type="InterPro" id="IPR036388">
    <property type="entry name" value="WH-like_DNA-bd_sf"/>
</dbReference>
<dbReference type="Pfam" id="PF12802">
    <property type="entry name" value="MarR_2"/>
    <property type="match status" value="1"/>
</dbReference>
<dbReference type="PROSITE" id="PS50995">
    <property type="entry name" value="HTH_MARR_2"/>
    <property type="match status" value="1"/>
</dbReference>
<evidence type="ECO:0000259" key="2">
    <source>
        <dbReference type="PROSITE" id="PS50995"/>
    </source>
</evidence>
<evidence type="ECO:0000313" key="4">
    <source>
        <dbReference type="Proteomes" id="UP001611383"/>
    </source>
</evidence>
<feature type="domain" description="HTH marR-type" evidence="2">
    <location>
        <begin position="1"/>
        <end position="125"/>
    </location>
</feature>
<name>A0ABY9XCF0_9BACT</name>
<keyword evidence="4" id="KW-1185">Reference proteome</keyword>
<accession>A0ABY9XCF0</accession>
<reference evidence="3 4" key="1">
    <citation type="submission" date="2019-08" db="EMBL/GenBank/DDBJ databases">
        <title>Archangium and Cystobacter genomes.</title>
        <authorList>
            <person name="Chen I.-C.K."/>
            <person name="Wielgoss S."/>
        </authorList>
    </citation>
    <scope>NUCLEOTIDE SEQUENCE [LARGE SCALE GENOMIC DNA]</scope>
    <source>
        <strain evidence="3 4">Cbm 6</strain>
    </source>
</reference>
<feature type="compositionally biased region" description="Basic and acidic residues" evidence="1">
    <location>
        <begin position="158"/>
        <end position="168"/>
    </location>
</feature>
<evidence type="ECO:0000256" key="1">
    <source>
        <dbReference type="SAM" id="MobiDB-lite"/>
    </source>
</evidence>
<proteinExistence type="predicted"/>
<feature type="region of interest" description="Disordered" evidence="1">
    <location>
        <begin position="137"/>
        <end position="185"/>
    </location>
</feature>
<organism evidence="3 4">
    <name type="scientific">Archangium minus</name>
    <dbReference type="NCBI Taxonomy" id="83450"/>
    <lineage>
        <taxon>Bacteria</taxon>
        <taxon>Pseudomonadati</taxon>
        <taxon>Myxococcota</taxon>
        <taxon>Myxococcia</taxon>
        <taxon>Myxococcales</taxon>
        <taxon>Cystobacterineae</taxon>
        <taxon>Archangiaceae</taxon>
        <taxon>Archangium</taxon>
    </lineage>
</organism>
<dbReference type="InterPro" id="IPR036390">
    <property type="entry name" value="WH_DNA-bd_sf"/>
</dbReference>
<evidence type="ECO:0000313" key="3">
    <source>
        <dbReference type="EMBL" id="WNG53079.1"/>
    </source>
</evidence>
<dbReference type="PRINTS" id="PR00598">
    <property type="entry name" value="HTHMARR"/>
</dbReference>
<dbReference type="PANTHER" id="PTHR33164">
    <property type="entry name" value="TRANSCRIPTIONAL REGULATOR, MARR FAMILY"/>
    <property type="match status" value="1"/>
</dbReference>
<sequence length="185" mass="20556">MPRLNRWAVASVQANRLGGELSLRQLTVLYAIREGISSPRHLARRLRVTPAVITGLLDRLERHGYVRREADPDDRRRLRMVLTEAGLTVGQQVQQALANDLATQFASASPTELKALDRALDLVERALVALENRTSTSLDCGAEEDGVEDDEETWAPPADERSPAEPRARSVRTARRKTPTKSGQK</sequence>
<dbReference type="InterPro" id="IPR039422">
    <property type="entry name" value="MarR/SlyA-like"/>
</dbReference>
<dbReference type="InterPro" id="IPR000835">
    <property type="entry name" value="HTH_MarR-typ"/>
</dbReference>
<feature type="compositionally biased region" description="Basic residues" evidence="1">
    <location>
        <begin position="169"/>
        <end position="185"/>
    </location>
</feature>
<feature type="compositionally biased region" description="Acidic residues" evidence="1">
    <location>
        <begin position="141"/>
        <end position="153"/>
    </location>
</feature>
<protein>
    <submittedName>
        <fullName evidence="3">MarR family transcriptional regulator</fullName>
    </submittedName>
</protein>
<dbReference type="Proteomes" id="UP001611383">
    <property type="component" value="Chromosome"/>
</dbReference>
<dbReference type="SUPFAM" id="SSF46785">
    <property type="entry name" value="Winged helix' DNA-binding domain"/>
    <property type="match status" value="1"/>
</dbReference>
<gene>
    <name evidence="3" type="ORF">F0U60_52880</name>
</gene>
<dbReference type="PANTHER" id="PTHR33164:SF43">
    <property type="entry name" value="HTH-TYPE TRANSCRIPTIONAL REPRESSOR YETL"/>
    <property type="match status" value="1"/>
</dbReference>
<dbReference type="SMART" id="SM00347">
    <property type="entry name" value="HTH_MARR"/>
    <property type="match status" value="1"/>
</dbReference>
<dbReference type="Gene3D" id="1.10.10.10">
    <property type="entry name" value="Winged helix-like DNA-binding domain superfamily/Winged helix DNA-binding domain"/>
    <property type="match status" value="1"/>
</dbReference>
<dbReference type="EMBL" id="CP043494">
    <property type="protein sequence ID" value="WNG53079.1"/>
    <property type="molecule type" value="Genomic_DNA"/>
</dbReference>